<gene>
    <name evidence="1" type="ORF">SAMN04490195_0082</name>
</gene>
<dbReference type="AlphaFoldDB" id="A0A1H0XL49"/>
<dbReference type="OrthoDB" id="6477274at2"/>
<protein>
    <submittedName>
        <fullName evidence="1">Uncharacterized protein</fullName>
    </submittedName>
</protein>
<evidence type="ECO:0000313" key="2">
    <source>
        <dbReference type="Proteomes" id="UP000199570"/>
    </source>
</evidence>
<dbReference type="Pfam" id="PF13708">
    <property type="entry name" value="DUF4942"/>
    <property type="match status" value="1"/>
</dbReference>
<keyword evidence="2" id="KW-1185">Reference proteome</keyword>
<reference evidence="2" key="1">
    <citation type="submission" date="2016-10" db="EMBL/GenBank/DDBJ databases">
        <authorList>
            <person name="Varghese N."/>
            <person name="Submissions S."/>
        </authorList>
    </citation>
    <scope>NUCLEOTIDE SEQUENCE [LARGE SCALE GENOMIC DNA]</scope>
    <source>
        <strain evidence="2">BS3775</strain>
    </source>
</reference>
<accession>A0A1H0XL49</accession>
<dbReference type="Proteomes" id="UP000199570">
    <property type="component" value="Unassembled WGS sequence"/>
</dbReference>
<dbReference type="RefSeq" id="WP_011005863.1">
    <property type="nucleotide sequence ID" value="NZ_FNKJ01000001.1"/>
</dbReference>
<evidence type="ECO:0000313" key="1">
    <source>
        <dbReference type="EMBL" id="SDQ03592.1"/>
    </source>
</evidence>
<dbReference type="EMBL" id="FNKJ01000001">
    <property type="protein sequence ID" value="SDQ03592.1"/>
    <property type="molecule type" value="Genomic_DNA"/>
</dbReference>
<name>A0A1H0XL49_9PSED</name>
<dbReference type="InterPro" id="IPR031339">
    <property type="entry name" value="DUF4942"/>
</dbReference>
<sequence>MSIFKELALPTTLDDLLTAREEALRLMADARRTLEMAKEVLAPHGRHLMPHAAQIREDQDQVRRELDTSLWRRAFDMTGFKQLMDAEAVAEFEKSLCPTPPEFTASTIRATFIDLRINAESMFQRGVFNVFRYLSDDYRTNAKEPFRIGSKVIMEGMVEPSFRSGLCIRYGSWAKDKLNDLDRVFQTLDGKPFQPHALTSAMDAAFQAGEVFENENYRAKAFKKGTLHLEFLRLDLLDKVNEQIAEYYAGNVLPDARAA</sequence>
<organism evidence="1 2">
    <name type="scientific">Pseudomonas moorei</name>
    <dbReference type="NCBI Taxonomy" id="395599"/>
    <lineage>
        <taxon>Bacteria</taxon>
        <taxon>Pseudomonadati</taxon>
        <taxon>Pseudomonadota</taxon>
        <taxon>Gammaproteobacteria</taxon>
        <taxon>Pseudomonadales</taxon>
        <taxon>Pseudomonadaceae</taxon>
        <taxon>Pseudomonas</taxon>
    </lineage>
</organism>
<proteinExistence type="predicted"/>